<dbReference type="FunFam" id="1.10.10.10:FF:000079">
    <property type="entry name" value="GntR family transcriptional regulator"/>
    <property type="match status" value="1"/>
</dbReference>
<dbReference type="Pfam" id="PF07702">
    <property type="entry name" value="UTRA"/>
    <property type="match status" value="1"/>
</dbReference>
<keyword evidence="2" id="KW-0238">DNA-binding</keyword>
<dbReference type="GO" id="GO:0045892">
    <property type="term" value="P:negative regulation of DNA-templated transcription"/>
    <property type="evidence" value="ECO:0007669"/>
    <property type="project" value="TreeGrafter"/>
</dbReference>
<dbReference type="InterPro" id="IPR050679">
    <property type="entry name" value="Bact_HTH_transcr_reg"/>
</dbReference>
<dbReference type="EMBL" id="SNYJ01000004">
    <property type="protein sequence ID" value="TDQ41113.1"/>
    <property type="molecule type" value="Genomic_DNA"/>
</dbReference>
<gene>
    <name evidence="5" type="ORF">EV213_104111</name>
</gene>
<keyword evidence="1" id="KW-0805">Transcription regulation</keyword>
<sequence>MLNKNGYVPLYEQLRQQLRQQILNGTYKNGDMLPSENELMKIYSITRTTIRKAMSALVQEGLIQQIHGRGTFVSFKEVKKTIWNFQGFSTLAKERNETPVSRVLEHAVITKNGNEFLKLVRLRGMEKDGHITWMTLDESELPLALFPKLETNNFEQHSLYDILEKTYNCPPRHVNLDILPILSDDRTMDLFSLSTQQPLLKAQGEVFDDNGQCIETLSVVYGQQFTFKMAKTI</sequence>
<dbReference type="PANTHER" id="PTHR44846">
    <property type="entry name" value="MANNOSYL-D-GLYCERATE TRANSPORT/METABOLISM SYSTEM REPRESSOR MNGR-RELATED"/>
    <property type="match status" value="1"/>
</dbReference>
<dbReference type="Proteomes" id="UP000295632">
    <property type="component" value="Unassembled WGS sequence"/>
</dbReference>
<feature type="domain" description="HTH gntR-type" evidence="4">
    <location>
        <begin position="8"/>
        <end position="76"/>
    </location>
</feature>
<dbReference type="Gene3D" id="1.10.10.10">
    <property type="entry name" value="Winged helix-like DNA-binding domain superfamily/Winged helix DNA-binding domain"/>
    <property type="match status" value="1"/>
</dbReference>
<accession>A0A4R6U844</accession>
<name>A0A4R6U844_9BACI</name>
<evidence type="ECO:0000313" key="5">
    <source>
        <dbReference type="EMBL" id="TDQ41113.1"/>
    </source>
</evidence>
<dbReference type="InterPro" id="IPR011663">
    <property type="entry name" value="UTRA"/>
</dbReference>
<dbReference type="InterPro" id="IPR000524">
    <property type="entry name" value="Tscrpt_reg_HTH_GntR"/>
</dbReference>
<dbReference type="PRINTS" id="PR00035">
    <property type="entry name" value="HTHGNTR"/>
</dbReference>
<comment type="caution">
    <text evidence="5">The sequence shown here is derived from an EMBL/GenBank/DDBJ whole genome shotgun (WGS) entry which is preliminary data.</text>
</comment>
<dbReference type="InterPro" id="IPR036388">
    <property type="entry name" value="WH-like_DNA-bd_sf"/>
</dbReference>
<dbReference type="AlphaFoldDB" id="A0A4R6U844"/>
<dbReference type="PROSITE" id="PS50949">
    <property type="entry name" value="HTH_GNTR"/>
    <property type="match status" value="1"/>
</dbReference>
<dbReference type="SUPFAM" id="SSF64288">
    <property type="entry name" value="Chorismate lyase-like"/>
    <property type="match status" value="1"/>
</dbReference>
<evidence type="ECO:0000256" key="2">
    <source>
        <dbReference type="ARBA" id="ARBA00023125"/>
    </source>
</evidence>
<dbReference type="SMART" id="SM00866">
    <property type="entry name" value="UTRA"/>
    <property type="match status" value="1"/>
</dbReference>
<dbReference type="Pfam" id="PF00392">
    <property type="entry name" value="GntR"/>
    <property type="match status" value="1"/>
</dbReference>
<keyword evidence="3" id="KW-0804">Transcription</keyword>
<dbReference type="SMART" id="SM00345">
    <property type="entry name" value="HTH_GNTR"/>
    <property type="match status" value="1"/>
</dbReference>
<evidence type="ECO:0000313" key="6">
    <source>
        <dbReference type="Proteomes" id="UP000295632"/>
    </source>
</evidence>
<evidence type="ECO:0000256" key="1">
    <source>
        <dbReference type="ARBA" id="ARBA00023015"/>
    </source>
</evidence>
<protein>
    <submittedName>
        <fullName evidence="5">GntR family transcriptional regulator</fullName>
    </submittedName>
</protein>
<dbReference type="InterPro" id="IPR036390">
    <property type="entry name" value="WH_DNA-bd_sf"/>
</dbReference>
<dbReference type="Gene3D" id="3.40.1410.10">
    <property type="entry name" value="Chorismate lyase-like"/>
    <property type="match status" value="1"/>
</dbReference>
<keyword evidence="6" id="KW-1185">Reference proteome</keyword>
<evidence type="ECO:0000259" key="4">
    <source>
        <dbReference type="PROSITE" id="PS50949"/>
    </source>
</evidence>
<reference evidence="5 6" key="1">
    <citation type="submission" date="2019-03" db="EMBL/GenBank/DDBJ databases">
        <title>Genomic Encyclopedia of Type Strains, Phase IV (KMG-IV): sequencing the most valuable type-strain genomes for metagenomic binning, comparative biology and taxonomic classification.</title>
        <authorList>
            <person name="Goeker M."/>
        </authorList>
    </citation>
    <scope>NUCLEOTIDE SEQUENCE [LARGE SCALE GENOMIC DNA]</scope>
    <source>
        <strain evidence="5 6">DSM 28697</strain>
    </source>
</reference>
<organism evidence="5 6">
    <name type="scientific">Aureibacillus halotolerans</name>
    <dbReference type="NCBI Taxonomy" id="1508390"/>
    <lineage>
        <taxon>Bacteria</taxon>
        <taxon>Bacillati</taxon>
        <taxon>Bacillota</taxon>
        <taxon>Bacilli</taxon>
        <taxon>Bacillales</taxon>
        <taxon>Bacillaceae</taxon>
        <taxon>Aureibacillus</taxon>
    </lineage>
</organism>
<dbReference type="InterPro" id="IPR028978">
    <property type="entry name" value="Chorismate_lyase_/UTRA_dom_sf"/>
</dbReference>
<dbReference type="RefSeq" id="WP_133579715.1">
    <property type="nucleotide sequence ID" value="NZ_SNYJ01000004.1"/>
</dbReference>
<dbReference type="GO" id="GO:0003700">
    <property type="term" value="F:DNA-binding transcription factor activity"/>
    <property type="evidence" value="ECO:0007669"/>
    <property type="project" value="InterPro"/>
</dbReference>
<dbReference type="OrthoDB" id="9815017at2"/>
<evidence type="ECO:0000256" key="3">
    <source>
        <dbReference type="ARBA" id="ARBA00023163"/>
    </source>
</evidence>
<proteinExistence type="predicted"/>
<dbReference type="PANTHER" id="PTHR44846:SF1">
    <property type="entry name" value="MANNOSYL-D-GLYCERATE TRANSPORT_METABOLISM SYSTEM REPRESSOR MNGR-RELATED"/>
    <property type="match status" value="1"/>
</dbReference>
<dbReference type="SUPFAM" id="SSF46785">
    <property type="entry name" value="Winged helix' DNA-binding domain"/>
    <property type="match status" value="1"/>
</dbReference>
<dbReference type="GO" id="GO:0003677">
    <property type="term" value="F:DNA binding"/>
    <property type="evidence" value="ECO:0007669"/>
    <property type="project" value="UniProtKB-KW"/>
</dbReference>
<dbReference type="CDD" id="cd07377">
    <property type="entry name" value="WHTH_GntR"/>
    <property type="match status" value="1"/>
</dbReference>